<name>A0A0V7ZPR2_9CYAN</name>
<dbReference type="GO" id="GO:0009231">
    <property type="term" value="P:riboflavin biosynthetic process"/>
    <property type="evidence" value="ECO:0007669"/>
    <property type="project" value="InterPro"/>
</dbReference>
<protein>
    <submittedName>
        <fullName evidence="2">Deaminase</fullName>
    </submittedName>
</protein>
<organism evidence="2 3">
    <name type="scientific">Mastigocoleus testarum BC008</name>
    <dbReference type="NCBI Taxonomy" id="371196"/>
    <lineage>
        <taxon>Bacteria</taxon>
        <taxon>Bacillati</taxon>
        <taxon>Cyanobacteriota</taxon>
        <taxon>Cyanophyceae</taxon>
        <taxon>Nostocales</taxon>
        <taxon>Hapalosiphonaceae</taxon>
        <taxon>Mastigocoleus</taxon>
    </lineage>
</organism>
<evidence type="ECO:0000313" key="3">
    <source>
        <dbReference type="Proteomes" id="UP000053372"/>
    </source>
</evidence>
<dbReference type="SUPFAM" id="SSF53597">
    <property type="entry name" value="Dihydrofolate reductase-like"/>
    <property type="match status" value="1"/>
</dbReference>
<dbReference type="OrthoDB" id="195113at2"/>
<evidence type="ECO:0000313" key="2">
    <source>
        <dbReference type="EMBL" id="KST66111.1"/>
    </source>
</evidence>
<comment type="caution">
    <text evidence="2">The sequence shown here is derived from an EMBL/GenBank/DDBJ whole genome shotgun (WGS) entry which is preliminary data.</text>
</comment>
<gene>
    <name evidence="2" type="ORF">BC008_24345</name>
</gene>
<reference evidence="2 3" key="1">
    <citation type="journal article" date="2015" name="Genome Announc.">
        <title>Draft Genome of the Euendolithic (true boring) Cyanobacterium Mastigocoleus testarum strain BC008.</title>
        <authorList>
            <person name="Guida B.S."/>
            <person name="Garcia-Pichel F."/>
        </authorList>
    </citation>
    <scope>NUCLEOTIDE SEQUENCE [LARGE SCALE GENOMIC DNA]</scope>
    <source>
        <strain evidence="2 3">BC008</strain>
    </source>
</reference>
<dbReference type="Pfam" id="PF01872">
    <property type="entry name" value="RibD_C"/>
    <property type="match status" value="1"/>
</dbReference>
<dbReference type="GO" id="GO:0008703">
    <property type="term" value="F:5-amino-6-(5-phosphoribosylamino)uracil reductase activity"/>
    <property type="evidence" value="ECO:0007669"/>
    <property type="project" value="InterPro"/>
</dbReference>
<dbReference type="RefSeq" id="WP_027842087.1">
    <property type="nucleotide sequence ID" value="NZ_LMTZ01000099.1"/>
</dbReference>
<dbReference type="InterPro" id="IPR002734">
    <property type="entry name" value="RibDG_C"/>
</dbReference>
<dbReference type="AlphaFoldDB" id="A0A0V7ZPR2"/>
<dbReference type="Proteomes" id="UP000053372">
    <property type="component" value="Unassembled WGS sequence"/>
</dbReference>
<sequence length="175" mass="19707">MVEFIIYIATSIDGYIARSDGSIDWLPSPEDGEEDFGYNKFYDSIDAVIMGATTYKQVLGFGDWPYPGKISYVVTSRNLSTKRTDVLFVKGGVEEVLKNIKEKDYKRIWLMGGGNLISSFINRGLVNEYIITIIPTILGSGISLYQSVTELKLDLVNTKSYSSGIVELRYKKNWV</sequence>
<dbReference type="InterPro" id="IPR050765">
    <property type="entry name" value="Riboflavin_Biosynth_HTPR"/>
</dbReference>
<evidence type="ECO:0000259" key="1">
    <source>
        <dbReference type="Pfam" id="PF01872"/>
    </source>
</evidence>
<dbReference type="EMBL" id="LMTZ01000099">
    <property type="protein sequence ID" value="KST66111.1"/>
    <property type="molecule type" value="Genomic_DNA"/>
</dbReference>
<feature type="domain" description="Bacterial bifunctional deaminase-reductase C-terminal" evidence="1">
    <location>
        <begin position="5"/>
        <end position="166"/>
    </location>
</feature>
<dbReference type="PANTHER" id="PTHR38011">
    <property type="entry name" value="DIHYDROFOLATE REDUCTASE FAMILY PROTEIN (AFU_ORTHOLOGUE AFUA_8G06820)"/>
    <property type="match status" value="1"/>
</dbReference>
<dbReference type="InterPro" id="IPR024072">
    <property type="entry name" value="DHFR-like_dom_sf"/>
</dbReference>
<proteinExistence type="predicted"/>
<dbReference type="PANTHER" id="PTHR38011:SF11">
    <property type="entry name" value="2,5-DIAMINO-6-RIBOSYLAMINO-4(3H)-PYRIMIDINONE 5'-PHOSPHATE REDUCTASE"/>
    <property type="match status" value="1"/>
</dbReference>
<dbReference type="Gene3D" id="3.40.430.10">
    <property type="entry name" value="Dihydrofolate Reductase, subunit A"/>
    <property type="match status" value="1"/>
</dbReference>
<keyword evidence="3" id="KW-1185">Reference proteome</keyword>
<accession>A0A0V7ZPR2</accession>